<comment type="caution">
    <text evidence="1">The sequence shown here is derived from an EMBL/GenBank/DDBJ whole genome shotgun (WGS) entry which is preliminary data.</text>
</comment>
<evidence type="ECO:0000313" key="2">
    <source>
        <dbReference type="Proteomes" id="UP000178797"/>
    </source>
</evidence>
<dbReference type="EMBL" id="MGDE01000195">
    <property type="protein sequence ID" value="OGL44078.1"/>
    <property type="molecule type" value="Genomic_DNA"/>
</dbReference>
<dbReference type="InterPro" id="IPR036583">
    <property type="entry name" value="23S_rRNA_IVS_sf"/>
</dbReference>
<dbReference type="AlphaFoldDB" id="A0A1F7RSL5"/>
<name>A0A1F7RSL5_9BACT</name>
<dbReference type="InterPro" id="IPR012657">
    <property type="entry name" value="23S_rRNA-intervening_sequence"/>
</dbReference>
<dbReference type="CDD" id="cd16377">
    <property type="entry name" value="23S_rRNA_IVP_like"/>
    <property type="match status" value="1"/>
</dbReference>
<dbReference type="PANTHER" id="PTHR38471:SF2">
    <property type="entry name" value="FOUR HELIX BUNDLE PROTEIN"/>
    <property type="match status" value="1"/>
</dbReference>
<gene>
    <name evidence="1" type="ORF">A2W05_03390</name>
</gene>
<dbReference type="Gene3D" id="1.20.1440.60">
    <property type="entry name" value="23S rRNA-intervening sequence"/>
    <property type="match status" value="1"/>
</dbReference>
<reference evidence="1 2" key="1">
    <citation type="journal article" date="2016" name="Nat. Commun.">
        <title>Thousands of microbial genomes shed light on interconnected biogeochemical processes in an aquifer system.</title>
        <authorList>
            <person name="Anantharaman K."/>
            <person name="Brown C.T."/>
            <person name="Hug L.A."/>
            <person name="Sharon I."/>
            <person name="Castelle C.J."/>
            <person name="Probst A.J."/>
            <person name="Thomas B.C."/>
            <person name="Singh A."/>
            <person name="Wilkins M.J."/>
            <person name="Karaoz U."/>
            <person name="Brodie E.L."/>
            <person name="Williams K.H."/>
            <person name="Hubbard S.S."/>
            <person name="Banfield J.F."/>
        </authorList>
    </citation>
    <scope>NUCLEOTIDE SEQUENCE [LARGE SCALE GENOMIC DNA]</scope>
</reference>
<dbReference type="NCBIfam" id="TIGR02436">
    <property type="entry name" value="four helix bundle protein"/>
    <property type="match status" value="1"/>
</dbReference>
<protein>
    <submittedName>
        <fullName evidence="1">Four helix bundle protein</fullName>
    </submittedName>
</protein>
<evidence type="ECO:0000313" key="1">
    <source>
        <dbReference type="EMBL" id="OGL44078.1"/>
    </source>
</evidence>
<dbReference type="Proteomes" id="UP000178797">
    <property type="component" value="Unassembled WGS sequence"/>
</dbReference>
<dbReference type="PANTHER" id="PTHR38471">
    <property type="entry name" value="FOUR HELIX BUNDLE PROTEIN"/>
    <property type="match status" value="1"/>
</dbReference>
<dbReference type="SUPFAM" id="SSF158446">
    <property type="entry name" value="IVS-encoded protein-like"/>
    <property type="match status" value="1"/>
</dbReference>
<organism evidence="1 2">
    <name type="scientific">Candidatus Schekmanbacteria bacterium RBG_16_38_10</name>
    <dbReference type="NCBI Taxonomy" id="1817879"/>
    <lineage>
        <taxon>Bacteria</taxon>
        <taxon>Candidatus Schekmaniibacteriota</taxon>
    </lineage>
</organism>
<proteinExistence type="predicted"/>
<dbReference type="Pfam" id="PF05635">
    <property type="entry name" value="23S_rRNA_IVP"/>
    <property type="match status" value="1"/>
</dbReference>
<accession>A0A1F7RSL5</accession>
<sequence>MKTHKDLDVWNEGIELVARVYEIVQKFPKEEKYGLVEQIKRSAVSIPSNIAEGAARNSKKEFLQFLSISLGSISELETQLIIADKLGFLKNKEIFSLIEKERYKLLGLIRYLRSDKNVQK</sequence>